<dbReference type="InterPro" id="IPR005477">
    <property type="entry name" value="Dxylulose-5-P_synthase"/>
</dbReference>
<dbReference type="Pfam" id="PF13292">
    <property type="entry name" value="DXP_synthase_N"/>
    <property type="match status" value="1"/>
</dbReference>
<comment type="subunit">
    <text evidence="2">Homodimer.</text>
</comment>
<comment type="caution">
    <text evidence="6">The sequence shown here is derived from an EMBL/GenBank/DDBJ whole genome shotgun (WGS) entry which is preliminary data.</text>
</comment>
<name>A0ABW7AC60_9ACTN</name>
<proteinExistence type="predicted"/>
<keyword evidence="5" id="KW-0786">Thiamine pyrophosphate</keyword>
<keyword evidence="4" id="KW-0460">Magnesium</keyword>
<dbReference type="InterPro" id="IPR029061">
    <property type="entry name" value="THDP-binding"/>
</dbReference>
<reference evidence="6 7" key="1">
    <citation type="submission" date="2024-10" db="EMBL/GenBank/DDBJ databases">
        <authorList>
            <person name="Topkara A.R."/>
            <person name="Saygin H."/>
        </authorList>
    </citation>
    <scope>NUCLEOTIDE SEQUENCE [LARGE SCALE GENOMIC DNA]</scope>
    <source>
        <strain evidence="6 7">M3C6</strain>
    </source>
</reference>
<dbReference type="RefSeq" id="WP_393166435.1">
    <property type="nucleotide sequence ID" value="NZ_JBICRM010000009.1"/>
</dbReference>
<dbReference type="EMBL" id="JBICRM010000009">
    <property type="protein sequence ID" value="MFG1704927.1"/>
    <property type="molecule type" value="Genomic_DNA"/>
</dbReference>
<evidence type="ECO:0000256" key="4">
    <source>
        <dbReference type="ARBA" id="ARBA00022842"/>
    </source>
</evidence>
<keyword evidence="3" id="KW-0808">Transferase</keyword>
<keyword evidence="7" id="KW-1185">Reference proteome</keyword>
<evidence type="ECO:0000256" key="5">
    <source>
        <dbReference type="ARBA" id="ARBA00023052"/>
    </source>
</evidence>
<sequence>MSGRGGRLGSNLGIVELTIALHPGVRHRAQAYVHKIRSGIPALDQAMRTAGMAMGGPQGGRAELLAEAGPTGQGIAHAIR</sequence>
<dbReference type="Proteomes" id="UP001603978">
    <property type="component" value="Unassembled WGS sequence"/>
</dbReference>
<evidence type="ECO:0000313" key="7">
    <source>
        <dbReference type="Proteomes" id="UP001603978"/>
    </source>
</evidence>
<gene>
    <name evidence="6" type="ORF">ACFLIM_17205</name>
</gene>
<comment type="cofactor">
    <cofactor evidence="1">
        <name>Mg(2+)</name>
        <dbReference type="ChEBI" id="CHEBI:18420"/>
    </cofactor>
</comment>
<evidence type="ECO:0000256" key="1">
    <source>
        <dbReference type="ARBA" id="ARBA00001946"/>
    </source>
</evidence>
<accession>A0ABW7AC60</accession>
<dbReference type="SUPFAM" id="SSF52518">
    <property type="entry name" value="Thiamin diphosphate-binding fold (THDP-binding)"/>
    <property type="match status" value="1"/>
</dbReference>
<evidence type="ECO:0000313" key="6">
    <source>
        <dbReference type="EMBL" id="MFG1704927.1"/>
    </source>
</evidence>
<evidence type="ECO:0000256" key="3">
    <source>
        <dbReference type="ARBA" id="ARBA00022679"/>
    </source>
</evidence>
<evidence type="ECO:0000256" key="2">
    <source>
        <dbReference type="ARBA" id="ARBA00011738"/>
    </source>
</evidence>
<organism evidence="6 7">
    <name type="scientific">Nonomuraea marmarensis</name>
    <dbReference type="NCBI Taxonomy" id="3351344"/>
    <lineage>
        <taxon>Bacteria</taxon>
        <taxon>Bacillati</taxon>
        <taxon>Actinomycetota</taxon>
        <taxon>Actinomycetes</taxon>
        <taxon>Streptosporangiales</taxon>
        <taxon>Streptosporangiaceae</taxon>
        <taxon>Nonomuraea</taxon>
    </lineage>
</organism>
<protein>
    <submittedName>
        <fullName evidence="6">1-deoxy-D-xylulose-5-phosphate synthase N-terminal domain-containing protein</fullName>
    </submittedName>
</protein>